<reference evidence="1" key="1">
    <citation type="submission" date="2022-03" db="EMBL/GenBank/DDBJ databases">
        <authorList>
            <person name="Legras J.-L."/>
            <person name="Devillers H."/>
            <person name="Grondin C."/>
        </authorList>
    </citation>
    <scope>NUCLEOTIDE SEQUENCE</scope>
    <source>
        <strain evidence="1">CLIB 1423</strain>
    </source>
</reference>
<proteinExistence type="predicted"/>
<evidence type="ECO:0000313" key="1">
    <source>
        <dbReference type="EMBL" id="CAH2355580.1"/>
    </source>
</evidence>
<comment type="caution">
    <text evidence="1">The sequence shown here is derived from an EMBL/GenBank/DDBJ whole genome shotgun (WGS) entry which is preliminary data.</text>
</comment>
<dbReference type="EMBL" id="CAKXYY010000029">
    <property type="protein sequence ID" value="CAH2355580.1"/>
    <property type="molecule type" value="Genomic_DNA"/>
</dbReference>
<name>A0A9P0QV68_9ASCO</name>
<protein>
    <submittedName>
        <fullName evidence="1">Uncharacterized protein</fullName>
    </submittedName>
</protein>
<organism evidence="1 2">
    <name type="scientific">[Candida] railenensis</name>
    <dbReference type="NCBI Taxonomy" id="45579"/>
    <lineage>
        <taxon>Eukaryota</taxon>
        <taxon>Fungi</taxon>
        <taxon>Dikarya</taxon>
        <taxon>Ascomycota</taxon>
        <taxon>Saccharomycotina</taxon>
        <taxon>Pichiomycetes</taxon>
        <taxon>Debaryomycetaceae</taxon>
        <taxon>Kurtzmaniella</taxon>
    </lineage>
</organism>
<evidence type="ECO:0000313" key="2">
    <source>
        <dbReference type="Proteomes" id="UP000837801"/>
    </source>
</evidence>
<dbReference type="Proteomes" id="UP000837801">
    <property type="component" value="Unassembled WGS sequence"/>
</dbReference>
<accession>A0A9P0QV68</accession>
<gene>
    <name evidence="1" type="ORF">CLIB1423_29S00320</name>
</gene>
<dbReference type="AlphaFoldDB" id="A0A9P0QV68"/>
<sequence length="111" mass="13173">MVCRQLSVLFDRTYHGSGFKKRPLPGIKRLIPVRACIAWPSHGPVLFFWSVVYDISTLHSSRISFFFSRFTQNLTKFDCLYVRKFRLLPFFRYLRESKVRVVSMSKGKFKV</sequence>
<keyword evidence="2" id="KW-1185">Reference proteome</keyword>